<dbReference type="RefSeq" id="WP_210597953.1">
    <property type="nucleotide sequence ID" value="NZ_JAGKSQ010000005.1"/>
</dbReference>
<organism evidence="1 2">
    <name type="scientific">Halalkalibacter suaedae</name>
    <dbReference type="NCBI Taxonomy" id="2822140"/>
    <lineage>
        <taxon>Bacteria</taxon>
        <taxon>Bacillati</taxon>
        <taxon>Bacillota</taxon>
        <taxon>Bacilli</taxon>
        <taxon>Bacillales</taxon>
        <taxon>Bacillaceae</taxon>
        <taxon>Halalkalibacter</taxon>
    </lineage>
</organism>
<comment type="caution">
    <text evidence="1">The sequence shown here is derived from an EMBL/GenBank/DDBJ whole genome shotgun (WGS) entry which is preliminary data.</text>
</comment>
<reference evidence="1" key="1">
    <citation type="submission" date="2021-03" db="EMBL/GenBank/DDBJ databases">
        <title>Bacillus suaedae sp. nov., isolated from Suaeda aralocaspica.</title>
        <authorList>
            <person name="Lei R.F.R."/>
        </authorList>
    </citation>
    <scope>NUCLEOTIDE SEQUENCE</scope>
    <source>
        <strain evidence="1">YZJH907-2</strain>
    </source>
</reference>
<gene>
    <name evidence="1" type="ORF">J7W16_14075</name>
</gene>
<name>A0A940X057_9BACI</name>
<dbReference type="Proteomes" id="UP000678228">
    <property type="component" value="Unassembled WGS sequence"/>
</dbReference>
<accession>A0A940X057</accession>
<keyword evidence="2" id="KW-1185">Reference proteome</keyword>
<sequence length="99" mass="11270">MEKNKQIEDRLYRNLEKLIDEEVLIVTESSQLDLLGQVFRPIFCGTVTEVTRGHVTLSPVTIKMVNAPFYEFPLPLSIPIEKISSFSSDIPCDQVFPLT</sequence>
<evidence type="ECO:0000313" key="1">
    <source>
        <dbReference type="EMBL" id="MBP3952266.1"/>
    </source>
</evidence>
<evidence type="ECO:0000313" key="2">
    <source>
        <dbReference type="Proteomes" id="UP000678228"/>
    </source>
</evidence>
<protein>
    <submittedName>
        <fullName evidence="1">Uncharacterized protein</fullName>
    </submittedName>
</protein>
<proteinExistence type="predicted"/>
<dbReference type="AlphaFoldDB" id="A0A940X057"/>
<dbReference type="EMBL" id="JAGKSQ010000005">
    <property type="protein sequence ID" value="MBP3952266.1"/>
    <property type="molecule type" value="Genomic_DNA"/>
</dbReference>